<evidence type="ECO:0000313" key="2">
    <source>
        <dbReference type="Proteomes" id="UP000076532"/>
    </source>
</evidence>
<dbReference type="EMBL" id="KV417486">
    <property type="protein sequence ID" value="KZP32198.1"/>
    <property type="molecule type" value="Genomic_DNA"/>
</dbReference>
<accession>A0A166UZQ5</accession>
<evidence type="ECO:0000313" key="1">
    <source>
        <dbReference type="EMBL" id="KZP32198.1"/>
    </source>
</evidence>
<gene>
    <name evidence="1" type="ORF">FIBSPDRAFT_944271</name>
</gene>
<dbReference type="InterPro" id="IPR032675">
    <property type="entry name" value="LRR_dom_sf"/>
</dbReference>
<protein>
    <submittedName>
        <fullName evidence="1">Uncharacterized protein</fullName>
    </submittedName>
</protein>
<dbReference type="AlphaFoldDB" id="A0A166UZQ5"/>
<organism evidence="1 2">
    <name type="scientific">Athelia psychrophila</name>
    <dbReference type="NCBI Taxonomy" id="1759441"/>
    <lineage>
        <taxon>Eukaryota</taxon>
        <taxon>Fungi</taxon>
        <taxon>Dikarya</taxon>
        <taxon>Basidiomycota</taxon>
        <taxon>Agaricomycotina</taxon>
        <taxon>Agaricomycetes</taxon>
        <taxon>Agaricomycetidae</taxon>
        <taxon>Atheliales</taxon>
        <taxon>Atheliaceae</taxon>
        <taxon>Athelia</taxon>
    </lineage>
</organism>
<dbReference type="SUPFAM" id="SSF52047">
    <property type="entry name" value="RNI-like"/>
    <property type="match status" value="1"/>
</dbReference>
<dbReference type="Proteomes" id="UP000076532">
    <property type="component" value="Unassembled WGS sequence"/>
</dbReference>
<name>A0A166UZQ5_9AGAM</name>
<sequence>MFAPKPLVLTQFNSPSYKMRHINGDRRRHVLSLSKRVEELLTTRRKLIAGLQDLDAQVKSMRHERNALHNLDAPTSNIPDEVLAMIFEAGMHLEKDSRVHFGTLVSQISHRWRSIALTTQRLWIYIPIGALQPSTSQVHPSESQGWRDRASLHLSRSRPLPVDIHIKYLMADDLAHQFCPNSIFGHLMKRCHRLFIDPSIEFMPRLLDYLSCHHMPLLSWISLSCTQEDEDDDEYIEFEGPFFPLGSPALRTVHLDTIDITSLPSCLLDMSSVTSLRLTNLPINCHRRYALFRDGLTSLKALSHLELEFEYFGWTPADVSPVVLPTLQFLRLNFEYCDTDIIGLFRADLLISLSLVSLSPKGWSDPPQASALVAPHFPSLRHLILVNYDNAGSLKSPYDWLATTFPDIERLTFSVDDGFHNPNFNDMFAAIQWDEEGPEDASEDMRWKGLEIIAISDIQLTNPANVQQMCYILTQMQDHGCPIRELLIPPACVAHADAESMVKLEGIVKIANFKVNWPTPFERQF</sequence>
<dbReference type="Gene3D" id="3.80.10.10">
    <property type="entry name" value="Ribonuclease Inhibitor"/>
    <property type="match status" value="1"/>
</dbReference>
<proteinExistence type="predicted"/>
<reference evidence="1 2" key="1">
    <citation type="journal article" date="2016" name="Mol. Biol. Evol.">
        <title>Comparative Genomics of Early-Diverging Mushroom-Forming Fungi Provides Insights into the Origins of Lignocellulose Decay Capabilities.</title>
        <authorList>
            <person name="Nagy L.G."/>
            <person name="Riley R."/>
            <person name="Tritt A."/>
            <person name="Adam C."/>
            <person name="Daum C."/>
            <person name="Floudas D."/>
            <person name="Sun H."/>
            <person name="Yadav J.S."/>
            <person name="Pangilinan J."/>
            <person name="Larsson K.H."/>
            <person name="Matsuura K."/>
            <person name="Barry K."/>
            <person name="Labutti K."/>
            <person name="Kuo R."/>
            <person name="Ohm R.A."/>
            <person name="Bhattacharya S.S."/>
            <person name="Shirouzu T."/>
            <person name="Yoshinaga Y."/>
            <person name="Martin F.M."/>
            <person name="Grigoriev I.V."/>
            <person name="Hibbett D.S."/>
        </authorList>
    </citation>
    <scope>NUCLEOTIDE SEQUENCE [LARGE SCALE GENOMIC DNA]</scope>
    <source>
        <strain evidence="1 2">CBS 109695</strain>
    </source>
</reference>
<dbReference type="OrthoDB" id="2973282at2759"/>
<keyword evidence="2" id="KW-1185">Reference proteome</keyword>